<dbReference type="PROSITE" id="PS00211">
    <property type="entry name" value="ABC_TRANSPORTER_1"/>
    <property type="match status" value="1"/>
</dbReference>
<evidence type="ECO:0000256" key="3">
    <source>
        <dbReference type="ARBA" id="ARBA00022448"/>
    </source>
</evidence>
<evidence type="ECO:0000256" key="9">
    <source>
        <dbReference type="SAM" id="Phobius"/>
    </source>
</evidence>
<dbReference type="Pfam" id="PF00005">
    <property type="entry name" value="ABC_tran"/>
    <property type="match status" value="1"/>
</dbReference>
<dbReference type="SUPFAM" id="SSF52540">
    <property type="entry name" value="P-loop containing nucleoside triphosphate hydrolases"/>
    <property type="match status" value="1"/>
</dbReference>
<dbReference type="Proteomes" id="UP000826271">
    <property type="component" value="Unassembled WGS sequence"/>
</dbReference>
<dbReference type="InterPro" id="IPR017871">
    <property type="entry name" value="ABC_transporter-like_CS"/>
</dbReference>
<feature type="transmembrane region" description="Helical" evidence="9">
    <location>
        <begin position="530"/>
        <end position="550"/>
    </location>
</feature>
<comment type="subcellular location">
    <subcellularLocation>
        <location evidence="1">Membrane</location>
        <topology evidence="1">Multi-pass membrane protein</topology>
    </subcellularLocation>
</comment>
<dbReference type="FunFam" id="3.40.50.300:FF:001533">
    <property type="entry name" value="ABC transporter G family member 11"/>
    <property type="match status" value="1"/>
</dbReference>
<dbReference type="GO" id="GO:0016887">
    <property type="term" value="F:ATP hydrolysis activity"/>
    <property type="evidence" value="ECO:0007669"/>
    <property type="project" value="InterPro"/>
</dbReference>
<evidence type="ECO:0000256" key="7">
    <source>
        <dbReference type="ARBA" id="ARBA00022989"/>
    </source>
</evidence>
<evidence type="ECO:0000256" key="2">
    <source>
        <dbReference type="ARBA" id="ARBA00005814"/>
    </source>
</evidence>
<dbReference type="PANTHER" id="PTHR48042:SF19">
    <property type="entry name" value="OS09G0472100 PROTEIN"/>
    <property type="match status" value="1"/>
</dbReference>
<evidence type="ECO:0000256" key="1">
    <source>
        <dbReference type="ARBA" id="ARBA00004141"/>
    </source>
</evidence>
<feature type="transmembrane region" description="Helical" evidence="9">
    <location>
        <begin position="585"/>
        <end position="608"/>
    </location>
</feature>
<feature type="transmembrane region" description="Helical" evidence="9">
    <location>
        <begin position="447"/>
        <end position="469"/>
    </location>
</feature>
<feature type="transmembrane region" description="Helical" evidence="9">
    <location>
        <begin position="674"/>
        <end position="694"/>
    </location>
</feature>
<dbReference type="Pfam" id="PF19055">
    <property type="entry name" value="ABC2_membrane_7"/>
    <property type="match status" value="1"/>
</dbReference>
<dbReference type="PROSITE" id="PS50893">
    <property type="entry name" value="ABC_TRANSPORTER_2"/>
    <property type="match status" value="1"/>
</dbReference>
<dbReference type="InterPro" id="IPR003439">
    <property type="entry name" value="ABC_transporter-like_ATP-bd"/>
</dbReference>
<organism evidence="11 12">
    <name type="scientific">Buddleja alternifolia</name>
    <dbReference type="NCBI Taxonomy" id="168488"/>
    <lineage>
        <taxon>Eukaryota</taxon>
        <taxon>Viridiplantae</taxon>
        <taxon>Streptophyta</taxon>
        <taxon>Embryophyta</taxon>
        <taxon>Tracheophyta</taxon>
        <taxon>Spermatophyta</taxon>
        <taxon>Magnoliopsida</taxon>
        <taxon>eudicotyledons</taxon>
        <taxon>Gunneridae</taxon>
        <taxon>Pentapetalae</taxon>
        <taxon>asterids</taxon>
        <taxon>lamiids</taxon>
        <taxon>Lamiales</taxon>
        <taxon>Scrophulariaceae</taxon>
        <taxon>Buddlejeae</taxon>
        <taxon>Buddleja</taxon>
    </lineage>
</organism>
<dbReference type="GO" id="GO:0140359">
    <property type="term" value="F:ABC-type transporter activity"/>
    <property type="evidence" value="ECO:0007669"/>
    <property type="project" value="InterPro"/>
</dbReference>
<accession>A0AAV6WYU7</accession>
<name>A0AAV6WYU7_9LAMI</name>
<dbReference type="SMART" id="SM00382">
    <property type="entry name" value="AAA"/>
    <property type="match status" value="1"/>
</dbReference>
<dbReference type="EMBL" id="WHWC01000011">
    <property type="protein sequence ID" value="KAG8373387.1"/>
    <property type="molecule type" value="Genomic_DNA"/>
</dbReference>
<evidence type="ECO:0000256" key="6">
    <source>
        <dbReference type="ARBA" id="ARBA00022840"/>
    </source>
</evidence>
<dbReference type="Pfam" id="PF01061">
    <property type="entry name" value="ABC2_membrane"/>
    <property type="match status" value="1"/>
</dbReference>
<dbReference type="AlphaFoldDB" id="A0AAV6WYU7"/>
<evidence type="ECO:0000256" key="5">
    <source>
        <dbReference type="ARBA" id="ARBA00022741"/>
    </source>
</evidence>
<proteinExistence type="inferred from homology"/>
<dbReference type="PANTHER" id="PTHR48042">
    <property type="entry name" value="ABC TRANSPORTER G FAMILY MEMBER 11"/>
    <property type="match status" value="1"/>
</dbReference>
<keyword evidence="7 9" id="KW-1133">Transmembrane helix</keyword>
<keyword evidence="6" id="KW-0067">ATP-binding</keyword>
<evidence type="ECO:0000256" key="4">
    <source>
        <dbReference type="ARBA" id="ARBA00022692"/>
    </source>
</evidence>
<dbReference type="InterPro" id="IPR043926">
    <property type="entry name" value="ABCG_dom"/>
</dbReference>
<dbReference type="InterPro" id="IPR013525">
    <property type="entry name" value="ABC2_TM"/>
</dbReference>
<dbReference type="GO" id="GO:0005524">
    <property type="term" value="F:ATP binding"/>
    <property type="evidence" value="ECO:0007669"/>
    <property type="project" value="UniProtKB-KW"/>
</dbReference>
<keyword evidence="8 9" id="KW-0472">Membrane</keyword>
<reference evidence="11" key="1">
    <citation type="submission" date="2019-10" db="EMBL/GenBank/DDBJ databases">
        <authorList>
            <person name="Zhang R."/>
            <person name="Pan Y."/>
            <person name="Wang J."/>
            <person name="Ma R."/>
            <person name="Yu S."/>
        </authorList>
    </citation>
    <scope>NUCLEOTIDE SEQUENCE</scope>
    <source>
        <strain evidence="11">LA-IB0</strain>
        <tissue evidence="11">Leaf</tissue>
    </source>
</reference>
<evidence type="ECO:0000313" key="12">
    <source>
        <dbReference type="Proteomes" id="UP000826271"/>
    </source>
</evidence>
<dbReference type="GO" id="GO:0016020">
    <property type="term" value="C:membrane"/>
    <property type="evidence" value="ECO:0007669"/>
    <property type="project" value="UniProtKB-SubCell"/>
</dbReference>
<feature type="transmembrane region" description="Helical" evidence="9">
    <location>
        <begin position="481"/>
        <end position="501"/>
    </location>
</feature>
<comment type="similarity">
    <text evidence="2">Belongs to the ABC transporter superfamily. ABCG family. Eye pigment precursor importer (TC 3.A.1.204) subfamily.</text>
</comment>
<dbReference type="InterPro" id="IPR003593">
    <property type="entry name" value="AAA+_ATPase"/>
</dbReference>
<gene>
    <name evidence="11" type="ORF">BUALT_Bualt11G0019100</name>
</gene>
<comment type="caution">
    <text evidence="11">The sequence shown here is derived from an EMBL/GenBank/DDBJ whole genome shotgun (WGS) entry which is preliminary data.</text>
</comment>
<keyword evidence="4 9" id="KW-0812">Transmembrane</keyword>
<dbReference type="Gene3D" id="3.40.50.300">
    <property type="entry name" value="P-loop containing nucleotide triphosphate hydrolases"/>
    <property type="match status" value="1"/>
</dbReference>
<evidence type="ECO:0000256" key="8">
    <source>
        <dbReference type="ARBA" id="ARBA00023136"/>
    </source>
</evidence>
<feature type="transmembrane region" description="Helical" evidence="9">
    <location>
        <begin position="557"/>
        <end position="579"/>
    </location>
</feature>
<keyword evidence="12" id="KW-1185">Reference proteome</keyword>
<evidence type="ECO:0000259" key="10">
    <source>
        <dbReference type="PROSITE" id="PS50893"/>
    </source>
</evidence>
<dbReference type="InterPro" id="IPR027417">
    <property type="entry name" value="P-loop_NTPase"/>
</dbReference>
<dbReference type="InterPro" id="IPR052215">
    <property type="entry name" value="Plant_ABCG"/>
</dbReference>
<sequence>MDSPPIYIPRWSPSPNQTSKLIKAPVQNTHDHLDYSNSFASSDTETPKNFKVITFPFSSGRAPPYAGSIESSSIRSVELERVNVEEDQKNINVGLERNGVYLTWKDLWVTVPDKEAAAAAGGRRAILEGITGYTEPGEVLAIMGPSGCGKSTLLDTLAGRLDSNTRQKGDIFINGRKQPLAFGTSAYVTQDDTLMTTLTVREVVYYSAQLQLPDSMSKSEKKERAEATIREMGLQDAINTRIGGWNVKGLSGGQKRRVSICIEILTRPKLLFLDEPTSGLDSAASYHVMNHIIKLARQDRRTVIVSIHQPSGEVFELFHNLCLLSSGRTIYFGPASEANEFFASNGFPCPTLRNPSDHFLRTINKDFDVDIEQGFGGKISATEAIDVLAKSYKSSEAYQVVQQRVNYICLKNGDPLEMKGSHAEFITQCFVLTQRSFVNMYRDLGYYWLRLAIYIALCLCVGTILYDVGYTYGSIQARGSMLMFVAAFLTFMAIGGFPSFVEDMKIFTRERLNGHYGVTAFVVGNTLSSIPYLLLISVIPGAMAYYLVGLQKSLDHFVYFALLLFACMMLVESLMMIVASIVPDFLMGIITGAGIQGVMMLNGGFFRLPNDLPKPFWRYPMYYIAFHKYANQGFYKNEFEGLEFPNEQVGEPSIITGDEILRNVWQVDMGYSKWIDLAILFGMVILYKLMFLGIRKSVEKLRPIIRALFAGPKFGDMLNEDFVGMGANLALVLNVESKKTESSSPLSVLVDKSRAATNQTVCEDHPFLVSKRTNLHFVQPEVINGKKFVRPKWEHLHTFKRA</sequence>
<evidence type="ECO:0000313" key="11">
    <source>
        <dbReference type="EMBL" id="KAG8373387.1"/>
    </source>
</evidence>
<protein>
    <recommendedName>
        <fullName evidence="10">ABC transporter domain-containing protein</fullName>
    </recommendedName>
</protein>
<feature type="domain" description="ABC transporter" evidence="10">
    <location>
        <begin position="102"/>
        <end position="351"/>
    </location>
</feature>
<keyword evidence="5" id="KW-0547">Nucleotide-binding</keyword>
<keyword evidence="3" id="KW-0813">Transport</keyword>